<reference evidence="3" key="1">
    <citation type="journal article" date="2023" name="PLoS Negl. Trop. Dis.">
        <title>A genome sequence for Biomphalaria pfeifferi, the major vector snail for the human-infecting parasite Schistosoma mansoni.</title>
        <authorList>
            <person name="Bu L."/>
            <person name="Lu L."/>
            <person name="Laidemitt M.R."/>
            <person name="Zhang S.M."/>
            <person name="Mutuku M."/>
            <person name="Mkoji G."/>
            <person name="Steinauer M."/>
            <person name="Loker E.S."/>
        </authorList>
    </citation>
    <scope>NUCLEOTIDE SEQUENCE</scope>
    <source>
        <strain evidence="3">KasaAsao</strain>
    </source>
</reference>
<sequence>MDESSDPQNISDADPEPHTSPKEENKDLAKSIEKQITKNLARSNTFRPQPINNINVNIQTHAPHISTEGDQSAKGLLMPLAQLQFPNYNSTAPQAPPKQEEAPMSPTATTTNVIINQPMQASPQPPRPWRTGLCSICDDCHICCCSTFCFICYACSISVDMDESCCVPCCIPGPASLIALRTKIRTQENIQGSIMRDCCAAFWCPSCALCQLAREVKYVNLTKTE</sequence>
<dbReference type="Pfam" id="PF04749">
    <property type="entry name" value="PLAC8"/>
    <property type="match status" value="1"/>
</dbReference>
<evidence type="ECO:0000313" key="3">
    <source>
        <dbReference type="EMBL" id="KAK0066291.1"/>
    </source>
</evidence>
<dbReference type="NCBIfam" id="TIGR01571">
    <property type="entry name" value="A_thal_Cys_rich"/>
    <property type="match status" value="1"/>
</dbReference>
<organism evidence="3 4">
    <name type="scientific">Biomphalaria pfeifferi</name>
    <name type="common">Bloodfluke planorb</name>
    <name type="synonym">Freshwater snail</name>
    <dbReference type="NCBI Taxonomy" id="112525"/>
    <lineage>
        <taxon>Eukaryota</taxon>
        <taxon>Metazoa</taxon>
        <taxon>Spiralia</taxon>
        <taxon>Lophotrochozoa</taxon>
        <taxon>Mollusca</taxon>
        <taxon>Gastropoda</taxon>
        <taxon>Heterobranchia</taxon>
        <taxon>Euthyneura</taxon>
        <taxon>Panpulmonata</taxon>
        <taxon>Hygrophila</taxon>
        <taxon>Lymnaeoidea</taxon>
        <taxon>Planorbidae</taxon>
        <taxon>Biomphalaria</taxon>
    </lineage>
</organism>
<feature type="region of interest" description="Disordered" evidence="2">
    <location>
        <begin position="87"/>
        <end position="107"/>
    </location>
</feature>
<dbReference type="InterPro" id="IPR006461">
    <property type="entry name" value="PLAC_motif_containing"/>
</dbReference>
<feature type="region of interest" description="Disordered" evidence="2">
    <location>
        <begin position="1"/>
        <end position="31"/>
    </location>
</feature>
<comment type="caution">
    <text evidence="3">The sequence shown here is derived from an EMBL/GenBank/DDBJ whole genome shotgun (WGS) entry which is preliminary data.</text>
</comment>
<comment type="similarity">
    <text evidence="1">Belongs to the cornifelin family.</text>
</comment>
<accession>A0AAD8FJZ9</accession>
<name>A0AAD8FJZ9_BIOPF</name>
<gene>
    <name evidence="3" type="ORF">Bpfe_004412</name>
</gene>
<evidence type="ECO:0000256" key="2">
    <source>
        <dbReference type="SAM" id="MobiDB-lite"/>
    </source>
</evidence>
<dbReference type="AlphaFoldDB" id="A0AAD8FJZ9"/>
<dbReference type="PANTHER" id="PTHR15907">
    <property type="entry name" value="DUF614 FAMILY PROTEIN-RELATED"/>
    <property type="match status" value="1"/>
</dbReference>
<reference evidence="3" key="2">
    <citation type="submission" date="2023-04" db="EMBL/GenBank/DDBJ databases">
        <authorList>
            <person name="Bu L."/>
            <person name="Lu L."/>
            <person name="Laidemitt M.R."/>
            <person name="Zhang S.M."/>
            <person name="Mutuku M."/>
            <person name="Mkoji G."/>
            <person name="Steinauer M."/>
            <person name="Loker E.S."/>
        </authorList>
    </citation>
    <scope>NUCLEOTIDE SEQUENCE</scope>
    <source>
        <strain evidence="3">KasaAsao</strain>
        <tissue evidence="3">Whole Snail</tissue>
    </source>
</reference>
<proteinExistence type="inferred from homology"/>
<evidence type="ECO:0000256" key="1">
    <source>
        <dbReference type="ARBA" id="ARBA00009024"/>
    </source>
</evidence>
<protein>
    <submittedName>
        <fullName evidence="3">Cornifelin</fullName>
    </submittedName>
</protein>
<evidence type="ECO:0000313" key="4">
    <source>
        <dbReference type="Proteomes" id="UP001233172"/>
    </source>
</evidence>
<feature type="compositionally biased region" description="Basic and acidic residues" evidence="2">
    <location>
        <begin position="15"/>
        <end position="31"/>
    </location>
</feature>
<feature type="compositionally biased region" description="Polar residues" evidence="2">
    <location>
        <begin position="1"/>
        <end position="11"/>
    </location>
</feature>
<dbReference type="Proteomes" id="UP001233172">
    <property type="component" value="Unassembled WGS sequence"/>
</dbReference>
<dbReference type="EMBL" id="JASAOG010000011">
    <property type="protein sequence ID" value="KAK0066291.1"/>
    <property type="molecule type" value="Genomic_DNA"/>
</dbReference>
<keyword evidence="4" id="KW-1185">Reference proteome</keyword>